<dbReference type="AlphaFoldDB" id="C0CRL4"/>
<gene>
    <name evidence="1" type="ORF">RUMHYD_03528</name>
</gene>
<evidence type="ECO:0000313" key="2">
    <source>
        <dbReference type="Proteomes" id="UP000003100"/>
    </source>
</evidence>
<evidence type="ECO:0000313" key="1">
    <source>
        <dbReference type="EMBL" id="EEG47629.1"/>
    </source>
</evidence>
<accession>C0CRL4</accession>
<dbReference type="Proteomes" id="UP000003100">
    <property type="component" value="Unassembled WGS sequence"/>
</dbReference>
<reference evidence="1 2" key="1">
    <citation type="submission" date="2009-01" db="EMBL/GenBank/DDBJ databases">
        <authorList>
            <person name="Fulton L."/>
            <person name="Clifton S."/>
            <person name="Fulton B."/>
            <person name="Xu J."/>
            <person name="Minx P."/>
            <person name="Pepin K.H."/>
            <person name="Johnson M."/>
            <person name="Bhonagiri V."/>
            <person name="Nash W.E."/>
            <person name="Mardis E.R."/>
            <person name="Wilson R.K."/>
        </authorList>
    </citation>
    <scope>NUCLEOTIDE SEQUENCE [LARGE SCALE GENOMIC DNA]</scope>
    <source>
        <strain evidence="2">DSM 10507 / JCM 14656 / S5a33</strain>
    </source>
</reference>
<proteinExistence type="predicted"/>
<name>C0CRL4_BLAHS</name>
<keyword evidence="2" id="KW-1185">Reference proteome</keyword>
<protein>
    <submittedName>
        <fullName evidence="1">Uncharacterized protein</fullName>
    </submittedName>
</protein>
<dbReference type="HOGENOM" id="CLU_3132864_0_0_9"/>
<comment type="caution">
    <text evidence="1">The sequence shown here is derived from an EMBL/GenBank/DDBJ whole genome shotgun (WGS) entry which is preliminary data.</text>
</comment>
<sequence>MPNRKVAPKIKKNFRGYNSFLCHRKDLVTLKREVLSYDVNAPLRMRTPQ</sequence>
<dbReference type="PATRIC" id="fig|476272.21.peg.203"/>
<organism evidence="1 2">
    <name type="scientific">Blautia hydrogenotrophica (strain DSM 10507 / JCM 14656 / S5a33)</name>
    <name type="common">Ruminococcus hydrogenotrophicus</name>
    <dbReference type="NCBI Taxonomy" id="476272"/>
    <lineage>
        <taxon>Bacteria</taxon>
        <taxon>Bacillati</taxon>
        <taxon>Bacillota</taxon>
        <taxon>Clostridia</taxon>
        <taxon>Lachnospirales</taxon>
        <taxon>Lachnospiraceae</taxon>
        <taxon>Blautia</taxon>
    </lineage>
</organism>
<reference evidence="1 2" key="2">
    <citation type="submission" date="2009-02" db="EMBL/GenBank/DDBJ databases">
        <title>Draft genome sequence of Blautia hydrogenotrophica DSM 10507 (Ruminococcus hydrogenotrophicus DSM 10507).</title>
        <authorList>
            <person name="Sudarsanam P."/>
            <person name="Ley R."/>
            <person name="Guruge J."/>
            <person name="Turnbaugh P.J."/>
            <person name="Mahowald M."/>
            <person name="Liep D."/>
            <person name="Gordon J."/>
        </authorList>
    </citation>
    <scope>NUCLEOTIDE SEQUENCE [LARGE SCALE GENOMIC DNA]</scope>
    <source>
        <strain evidence="2">DSM 10507 / JCM 14656 / S5a33</strain>
    </source>
</reference>
<dbReference type="EMBL" id="ACBZ01000187">
    <property type="protein sequence ID" value="EEG47629.1"/>
    <property type="molecule type" value="Genomic_DNA"/>
</dbReference>